<sequence>MPTVIREWELAANTYFSVKSIAADKHLAMVMGHLHDHCIMDWLSVDTNYNAAKAMTFKEFMVDPATQSFFDFQQALHTRNTILINTPSHYSDERLRGHFEAAMLPELIADYEDDPLAKDVVDLGPWVEAVKHVDECCHCRHVAAKALFDAGSKKRASTHDNNDCPPKKPRIVLCLFLLLPLPVLTEAERALLNANHSCRKCCKPFITHIAKDLVCAFPVPDKYKLVTQAVIDTTLKTLLPDLLTRFGLSRPKATASIVDAHPIAAVFPNCNTAIEDEDDSSDDDANMGHRISPSHHMPHLFWDFQMEGPNTSLPVDVCGLIDNGAHLVLIDLALVDSLGLRHRRLHVTKTVEVALNNSPKWQHTELSEYINLKLFLKTLATNQMLYARSSHLDFAHP</sequence>
<evidence type="ECO:0000313" key="2">
    <source>
        <dbReference type="Proteomes" id="UP001221757"/>
    </source>
</evidence>
<evidence type="ECO:0000313" key="1">
    <source>
        <dbReference type="EMBL" id="KAJ7696738.1"/>
    </source>
</evidence>
<dbReference type="EMBL" id="JARKIE010000033">
    <property type="protein sequence ID" value="KAJ7696738.1"/>
    <property type="molecule type" value="Genomic_DNA"/>
</dbReference>
<keyword evidence="2" id="KW-1185">Reference proteome</keyword>
<dbReference type="AlphaFoldDB" id="A0AAD7GLM3"/>
<accession>A0AAD7GLM3</accession>
<proteinExistence type="predicted"/>
<organism evidence="1 2">
    <name type="scientific">Mycena rosella</name>
    <name type="common">Pink bonnet</name>
    <name type="synonym">Agaricus rosellus</name>
    <dbReference type="NCBI Taxonomy" id="1033263"/>
    <lineage>
        <taxon>Eukaryota</taxon>
        <taxon>Fungi</taxon>
        <taxon>Dikarya</taxon>
        <taxon>Basidiomycota</taxon>
        <taxon>Agaricomycotina</taxon>
        <taxon>Agaricomycetes</taxon>
        <taxon>Agaricomycetidae</taxon>
        <taxon>Agaricales</taxon>
        <taxon>Marasmiineae</taxon>
        <taxon>Mycenaceae</taxon>
        <taxon>Mycena</taxon>
    </lineage>
</organism>
<gene>
    <name evidence="1" type="ORF">B0H17DRAFT_1197849</name>
</gene>
<dbReference type="Proteomes" id="UP001221757">
    <property type="component" value="Unassembled WGS sequence"/>
</dbReference>
<name>A0AAD7GLM3_MYCRO</name>
<reference evidence="1" key="1">
    <citation type="submission" date="2023-03" db="EMBL/GenBank/DDBJ databases">
        <title>Massive genome expansion in bonnet fungi (Mycena s.s.) driven by repeated elements and novel gene families across ecological guilds.</title>
        <authorList>
            <consortium name="Lawrence Berkeley National Laboratory"/>
            <person name="Harder C.B."/>
            <person name="Miyauchi S."/>
            <person name="Viragh M."/>
            <person name="Kuo A."/>
            <person name="Thoen E."/>
            <person name="Andreopoulos B."/>
            <person name="Lu D."/>
            <person name="Skrede I."/>
            <person name="Drula E."/>
            <person name="Henrissat B."/>
            <person name="Morin E."/>
            <person name="Kohler A."/>
            <person name="Barry K."/>
            <person name="LaButti K."/>
            <person name="Morin E."/>
            <person name="Salamov A."/>
            <person name="Lipzen A."/>
            <person name="Mereny Z."/>
            <person name="Hegedus B."/>
            <person name="Baldrian P."/>
            <person name="Stursova M."/>
            <person name="Weitz H."/>
            <person name="Taylor A."/>
            <person name="Grigoriev I.V."/>
            <person name="Nagy L.G."/>
            <person name="Martin F."/>
            <person name="Kauserud H."/>
        </authorList>
    </citation>
    <scope>NUCLEOTIDE SEQUENCE</scope>
    <source>
        <strain evidence="1">CBHHK067</strain>
    </source>
</reference>
<protein>
    <submittedName>
        <fullName evidence="1">Uncharacterized protein</fullName>
    </submittedName>
</protein>
<comment type="caution">
    <text evidence="1">The sequence shown here is derived from an EMBL/GenBank/DDBJ whole genome shotgun (WGS) entry which is preliminary data.</text>
</comment>